<dbReference type="PANTHER" id="PTHR47634:SF9">
    <property type="entry name" value="PROTEIN KINASE DOMAIN-CONTAINING PROTEIN-RELATED"/>
    <property type="match status" value="1"/>
</dbReference>
<dbReference type="GO" id="GO:0004674">
    <property type="term" value="F:protein serine/threonine kinase activity"/>
    <property type="evidence" value="ECO:0007669"/>
    <property type="project" value="UniProtKB-KW"/>
</dbReference>
<reference evidence="11 12" key="1">
    <citation type="journal article" date="2007" name="Science">
        <title>The Fusarium graminearum genome reveals a link between localized polymorphism and pathogen specialization.</title>
        <authorList>
            <person name="Cuomo C.A."/>
            <person name="Gueldener U."/>
            <person name="Xu J.-R."/>
            <person name="Trail F."/>
            <person name="Turgeon B.G."/>
            <person name="Di Pietro A."/>
            <person name="Walton J.D."/>
            <person name="Ma L.-J."/>
            <person name="Baker S.E."/>
            <person name="Rep M."/>
            <person name="Adam G."/>
            <person name="Antoniw J."/>
            <person name="Baldwin T."/>
            <person name="Calvo S.E."/>
            <person name="Chang Y.-L."/>
            <person name="DeCaprio D."/>
            <person name="Gale L.R."/>
            <person name="Gnerre S."/>
            <person name="Goswami R.S."/>
            <person name="Hammond-Kosack K."/>
            <person name="Harris L.J."/>
            <person name="Hilburn K."/>
            <person name="Kennell J.C."/>
            <person name="Kroken S."/>
            <person name="Magnuson J.K."/>
            <person name="Mannhaupt G."/>
            <person name="Mauceli E.W."/>
            <person name="Mewes H.-W."/>
            <person name="Mitterbauer R."/>
            <person name="Muehlbauer G."/>
            <person name="Muensterkoetter M."/>
            <person name="Nelson D."/>
            <person name="O'Donnell K."/>
            <person name="Ouellet T."/>
            <person name="Qi W."/>
            <person name="Quesneville H."/>
            <person name="Roncero M.I.G."/>
            <person name="Seong K.-Y."/>
            <person name="Tetko I.V."/>
            <person name="Urban M."/>
            <person name="Waalwijk C."/>
            <person name="Ward T.J."/>
            <person name="Yao J."/>
            <person name="Birren B.W."/>
            <person name="Kistler H.C."/>
        </authorList>
    </citation>
    <scope>NUCLEOTIDE SEQUENCE [LARGE SCALE GENOMIC DNA]</scope>
    <source>
        <strain evidence="12">ATCC MYA-4620 / CBS 123657 / FGSC 9075 / NRRL 31084 / PH-1</strain>
        <strain evidence="11">PH-1 / ATCC MYA-4620 / FGSC 9075 / NRRL 31084</strain>
    </source>
</reference>
<evidence type="ECO:0000256" key="3">
    <source>
        <dbReference type="ARBA" id="ARBA00022679"/>
    </source>
</evidence>
<dbReference type="EMBL" id="HG970332">
    <property type="protein sequence ID" value="CEF71981.1"/>
    <property type="molecule type" value="Genomic_DNA"/>
</dbReference>
<dbReference type="Gene3D" id="3.30.200.20">
    <property type="entry name" value="Phosphorylase Kinase, domain 1"/>
    <property type="match status" value="2"/>
</dbReference>
<dbReference type="InterPro" id="IPR011009">
    <property type="entry name" value="Kinase-like_dom_sf"/>
</dbReference>
<evidence type="ECO:0000256" key="8">
    <source>
        <dbReference type="ARBA" id="ARBA00048679"/>
    </source>
</evidence>
<keyword evidence="12" id="KW-1185">Reference proteome</keyword>
<keyword evidence="5" id="KW-0418">Kinase</keyword>
<dbReference type="PANTHER" id="PTHR47634">
    <property type="entry name" value="PROTEIN KINASE DOMAIN-CONTAINING PROTEIN-RELATED"/>
    <property type="match status" value="1"/>
</dbReference>
<dbReference type="PROSITE" id="PS50011">
    <property type="entry name" value="PROTEIN_KINASE_DOM"/>
    <property type="match status" value="1"/>
</dbReference>
<dbReference type="GO" id="GO:0005634">
    <property type="term" value="C:nucleus"/>
    <property type="evidence" value="ECO:0007669"/>
    <property type="project" value="TreeGrafter"/>
</dbReference>
<protein>
    <recommendedName>
        <fullName evidence="1">non-specific serine/threonine protein kinase</fullName>
        <ecNumber evidence="1">2.7.11.1</ecNumber>
    </recommendedName>
</protein>
<dbReference type="eggNOG" id="KOG1290">
    <property type="taxonomic scope" value="Eukaryota"/>
</dbReference>
<evidence type="ECO:0000313" key="10">
    <source>
        <dbReference type="EMBL" id="CEF71981.1"/>
    </source>
</evidence>
<evidence type="ECO:0000256" key="1">
    <source>
        <dbReference type="ARBA" id="ARBA00012513"/>
    </source>
</evidence>
<evidence type="ECO:0000256" key="6">
    <source>
        <dbReference type="ARBA" id="ARBA00022840"/>
    </source>
</evidence>
<dbReference type="Gene3D" id="1.10.510.10">
    <property type="entry name" value="Transferase(Phosphotransferase) domain 1"/>
    <property type="match status" value="1"/>
</dbReference>
<keyword evidence="3" id="KW-0808">Transferase</keyword>
<keyword evidence="2" id="KW-0723">Serine/threonine-protein kinase</keyword>
<dbReference type="AlphaFoldDB" id="I1R9J1"/>
<name>I1R9J1_GIBZE</name>
<evidence type="ECO:0000313" key="12">
    <source>
        <dbReference type="Proteomes" id="UP000070720"/>
    </source>
</evidence>
<dbReference type="GO" id="GO:0050684">
    <property type="term" value="P:regulation of mRNA processing"/>
    <property type="evidence" value="ECO:0007669"/>
    <property type="project" value="TreeGrafter"/>
</dbReference>
<reference evidence="11 12" key="2">
    <citation type="journal article" date="2010" name="Nature">
        <title>Comparative genomics reveals mobile pathogenicity chromosomes in Fusarium.</title>
        <authorList>
            <person name="Ma L.J."/>
            <person name="van der Does H.C."/>
            <person name="Borkovich K.A."/>
            <person name="Coleman J.J."/>
            <person name="Daboussi M.J."/>
            <person name="Di Pietro A."/>
            <person name="Dufresne M."/>
            <person name="Freitag M."/>
            <person name="Grabherr M."/>
            <person name="Henrissat B."/>
            <person name="Houterman P.M."/>
            <person name="Kang S."/>
            <person name="Shim W.B."/>
            <person name="Woloshuk C."/>
            <person name="Xie X."/>
            <person name="Xu J.R."/>
            <person name="Antoniw J."/>
            <person name="Baker S.E."/>
            <person name="Bluhm B.H."/>
            <person name="Breakspear A."/>
            <person name="Brown D.W."/>
            <person name="Butchko R.A."/>
            <person name="Chapman S."/>
            <person name="Coulson R."/>
            <person name="Coutinho P.M."/>
            <person name="Danchin E.G."/>
            <person name="Diener A."/>
            <person name="Gale L.R."/>
            <person name="Gardiner D.M."/>
            <person name="Goff S."/>
            <person name="Hammond-Kosack K.E."/>
            <person name="Hilburn K."/>
            <person name="Hua-Van A."/>
            <person name="Jonkers W."/>
            <person name="Kazan K."/>
            <person name="Kodira C.D."/>
            <person name="Koehrsen M."/>
            <person name="Kumar L."/>
            <person name="Lee Y.H."/>
            <person name="Li L."/>
            <person name="Manners J.M."/>
            <person name="Miranda-Saavedra D."/>
            <person name="Mukherjee M."/>
            <person name="Park G."/>
            <person name="Park J."/>
            <person name="Park S.Y."/>
            <person name="Proctor R.H."/>
            <person name="Regev A."/>
            <person name="Ruiz-Roldan M.C."/>
            <person name="Sain D."/>
            <person name="Sakthikumar S."/>
            <person name="Sykes S."/>
            <person name="Schwartz D.C."/>
            <person name="Turgeon B.G."/>
            <person name="Wapinski I."/>
            <person name="Yoder O."/>
            <person name="Young S."/>
            <person name="Zeng Q."/>
            <person name="Zhou S."/>
            <person name="Galagan J."/>
            <person name="Cuomo C.A."/>
            <person name="Kistler H.C."/>
            <person name="Rep M."/>
        </authorList>
    </citation>
    <scope>GENOME REANNOTATION</scope>
    <source>
        <strain evidence="12">ATCC MYA-4620 / CBS 123657 / FGSC 9075 / NRRL 31084 / PH-1</strain>
        <strain evidence="11">PH-1 / ATCC MYA-4620 / FGSC 9075 / NRRL 31084</strain>
    </source>
</reference>
<dbReference type="GO" id="GO:0000245">
    <property type="term" value="P:spliceosomal complex assembly"/>
    <property type="evidence" value="ECO:0007669"/>
    <property type="project" value="TreeGrafter"/>
</dbReference>
<dbReference type="KEGG" id="fgr:FGSG_00132"/>
<reference evidence="11" key="4">
    <citation type="submission" date="2017-01" db="UniProtKB">
        <authorList>
            <consortium name="EnsemblFungi"/>
        </authorList>
    </citation>
    <scope>IDENTIFICATION</scope>
    <source>
        <strain evidence="11">PH-1 / ATCC MYA-4620 / FGSC 9075 / NRRL 31084</strain>
    </source>
</reference>
<reference evidence="10 12" key="3">
    <citation type="journal article" date="2015" name="BMC Genomics">
        <title>The completed genome sequence of the pathogenic ascomycete fungus Fusarium graminearum.</title>
        <authorList>
            <person name="King R."/>
            <person name="Urban M."/>
            <person name="Hammond-Kosack M.C."/>
            <person name="Hassani-Pak K."/>
            <person name="Hammond-Kosack K.E."/>
        </authorList>
    </citation>
    <scope>NUCLEOTIDE SEQUENCE [LARGE SCALE GENOMIC DNA]</scope>
    <source>
        <strain evidence="12">ATCC MYA-4620 / CBS 123657 / FGSC 9075 / NRRL 31084 / PH-1</strain>
        <strain evidence="10">PH-1</strain>
    </source>
</reference>
<evidence type="ECO:0000259" key="9">
    <source>
        <dbReference type="PROSITE" id="PS50011"/>
    </source>
</evidence>
<dbReference type="SMART" id="SM00220">
    <property type="entry name" value="S_TKc"/>
    <property type="match status" value="1"/>
</dbReference>
<dbReference type="STRING" id="229533.I1R9J1"/>
<dbReference type="OrthoDB" id="5979581at2759"/>
<proteinExistence type="predicted"/>
<accession>I1R9J1</accession>
<evidence type="ECO:0000256" key="5">
    <source>
        <dbReference type="ARBA" id="ARBA00022777"/>
    </source>
</evidence>
<evidence type="ECO:0000256" key="2">
    <source>
        <dbReference type="ARBA" id="ARBA00022527"/>
    </source>
</evidence>
<dbReference type="GO" id="GO:0005524">
    <property type="term" value="F:ATP binding"/>
    <property type="evidence" value="ECO:0007669"/>
    <property type="project" value="UniProtKB-KW"/>
</dbReference>
<comment type="catalytic activity">
    <reaction evidence="7">
        <text>L-threonyl-[protein] + ATP = O-phospho-L-threonyl-[protein] + ADP + H(+)</text>
        <dbReference type="Rhea" id="RHEA:46608"/>
        <dbReference type="Rhea" id="RHEA-COMP:11060"/>
        <dbReference type="Rhea" id="RHEA-COMP:11605"/>
        <dbReference type="ChEBI" id="CHEBI:15378"/>
        <dbReference type="ChEBI" id="CHEBI:30013"/>
        <dbReference type="ChEBI" id="CHEBI:30616"/>
        <dbReference type="ChEBI" id="CHEBI:61977"/>
        <dbReference type="ChEBI" id="CHEBI:456216"/>
        <dbReference type="EC" id="2.7.11.1"/>
    </reaction>
</comment>
<comment type="catalytic activity">
    <reaction evidence="8">
        <text>L-seryl-[protein] + ATP = O-phospho-L-seryl-[protein] + ADP + H(+)</text>
        <dbReference type="Rhea" id="RHEA:17989"/>
        <dbReference type="Rhea" id="RHEA-COMP:9863"/>
        <dbReference type="Rhea" id="RHEA-COMP:11604"/>
        <dbReference type="ChEBI" id="CHEBI:15378"/>
        <dbReference type="ChEBI" id="CHEBI:29999"/>
        <dbReference type="ChEBI" id="CHEBI:30616"/>
        <dbReference type="ChEBI" id="CHEBI:83421"/>
        <dbReference type="ChEBI" id="CHEBI:456216"/>
        <dbReference type="EC" id="2.7.11.1"/>
    </reaction>
</comment>
<dbReference type="VEuPathDB" id="FungiDB:FGRAMPH1_01G00363"/>
<evidence type="ECO:0000256" key="7">
    <source>
        <dbReference type="ARBA" id="ARBA00047899"/>
    </source>
</evidence>
<dbReference type="InterPro" id="IPR051334">
    <property type="entry name" value="SRPK"/>
</dbReference>
<organism evidence="10 12">
    <name type="scientific">Gibberella zeae (strain ATCC MYA-4620 / CBS 123657 / FGSC 9075 / NRRL 31084 / PH-1)</name>
    <name type="common">Wheat head blight fungus</name>
    <name type="synonym">Fusarium graminearum</name>
    <dbReference type="NCBI Taxonomy" id="229533"/>
    <lineage>
        <taxon>Eukaryota</taxon>
        <taxon>Fungi</taxon>
        <taxon>Dikarya</taxon>
        <taxon>Ascomycota</taxon>
        <taxon>Pezizomycotina</taxon>
        <taxon>Sordariomycetes</taxon>
        <taxon>Hypocreomycetidae</taxon>
        <taxon>Hypocreales</taxon>
        <taxon>Nectriaceae</taxon>
        <taxon>Fusarium</taxon>
    </lineage>
</organism>
<keyword evidence="4" id="KW-0547">Nucleotide-binding</keyword>
<dbReference type="PHI-base" id="PHI:1271"/>
<dbReference type="RefSeq" id="XP_011315734.1">
    <property type="nucleotide sequence ID" value="XM_011317432.1"/>
</dbReference>
<dbReference type="InterPro" id="IPR000719">
    <property type="entry name" value="Prot_kinase_dom"/>
</dbReference>
<gene>
    <name evidence="11" type="primary">FG00132.1</name>
    <name evidence="10" type="ORF">FGRAMPH1_01T00363</name>
</gene>
<dbReference type="InterPro" id="IPR008271">
    <property type="entry name" value="Ser/Thr_kinase_AS"/>
</dbReference>
<dbReference type="SUPFAM" id="SSF56112">
    <property type="entry name" value="Protein kinase-like (PK-like)"/>
    <property type="match status" value="1"/>
</dbReference>
<keyword evidence="6" id="KW-0067">ATP-binding</keyword>
<accession>A0A098D211</accession>
<dbReference type="PROSITE" id="PS00108">
    <property type="entry name" value="PROTEIN_KINASE_ST"/>
    <property type="match status" value="1"/>
</dbReference>
<dbReference type="Proteomes" id="UP000070720">
    <property type="component" value="Chromosome 1"/>
</dbReference>
<dbReference type="EC" id="2.7.11.1" evidence="1"/>
<evidence type="ECO:0000256" key="4">
    <source>
        <dbReference type="ARBA" id="ARBA00022741"/>
    </source>
</evidence>
<dbReference type="InParanoid" id="I1R9J1"/>
<dbReference type="HOGENOM" id="CLU_000288_81_1_1"/>
<dbReference type="EnsemblFungi" id="CEF71981">
    <property type="protein sequence ID" value="CEF71981"/>
    <property type="gene ID" value="FGRRES_00132"/>
</dbReference>
<sequence length="258" mass="29125">MSFFSRVWSRLGDRAPLRPRVFNNPNFIRIPAINKVEEETLPDYLPARYYPVNIGEVFADRYQVVGKLGYGAGSTVWLANDLRKKSYVSLKQRASSHPGRSAVRTLLDSFQIKGPDGDHLVLAHPPLWKSIEAAIRRSSPRRLPPFGTRYVLKDLFMALEYLHDECQIIHTDIKADNIMFSITDTSVFAEFEEGEIHDPRPRKEVEGKIIYTSHTMKSTGMVGPPVLCDFGSAVLGDSENVECVQPSVYRSPEVTLEA</sequence>
<feature type="domain" description="Protein kinase" evidence="9">
    <location>
        <begin position="62"/>
        <end position="258"/>
    </location>
</feature>
<evidence type="ECO:0000313" key="11">
    <source>
        <dbReference type="EnsemblFungi" id="CEF71981"/>
    </source>
</evidence>
<dbReference type="GO" id="GO:0005737">
    <property type="term" value="C:cytoplasm"/>
    <property type="evidence" value="ECO:0007669"/>
    <property type="project" value="TreeGrafter"/>
</dbReference>